<gene>
    <name evidence="2" type="ORF">TNO020_70089</name>
</gene>
<sequence>MTLQQKKSALIVILLLLTLGLTLFSLQKSSQYSDLQKVFHNEKTALEKELDQMIKDYTDVVGLKKHISKKLQTEIVKMKKLQEEIKNLKATNYNTIAKYKQKIIRLQQENKKLFLQVDSLHTENQLLIIKNKNTSDILAQKETINTSLSEKNDALKEKVALGSILKTSAINVVAMKERNSGKLTSTSRASRTDAFRINFDLLKNLVAEAGEKTVFIQIINQNNNVIAPKGILTLNDGNQIQYSDTIKVNYTNDTLSLVSLILVNRTDIIKGKYTISVFVDTAYAGTTTFNLR</sequence>
<dbReference type="AlphaFoldDB" id="A0A2H1YK51"/>
<accession>A0A2H1YK51</accession>
<dbReference type="Proteomes" id="UP000234211">
    <property type="component" value="Unassembled WGS sequence"/>
</dbReference>
<keyword evidence="3" id="KW-1185">Reference proteome</keyword>
<evidence type="ECO:0000313" key="2">
    <source>
        <dbReference type="EMBL" id="SOS75781.1"/>
    </source>
</evidence>
<dbReference type="RefSeq" id="WP_101918410.1">
    <property type="nucleotide sequence ID" value="NZ_OENF01000042.1"/>
</dbReference>
<evidence type="ECO:0000313" key="3">
    <source>
        <dbReference type="Proteomes" id="UP000234211"/>
    </source>
</evidence>
<keyword evidence="1" id="KW-0175">Coiled coil</keyword>
<evidence type="ECO:0008006" key="4">
    <source>
        <dbReference type="Google" id="ProtNLM"/>
    </source>
</evidence>
<name>A0A2H1YK51_9FLAO</name>
<dbReference type="EMBL" id="OENF01000042">
    <property type="protein sequence ID" value="SOS75781.1"/>
    <property type="molecule type" value="Genomic_DNA"/>
</dbReference>
<proteinExistence type="predicted"/>
<reference evidence="3" key="1">
    <citation type="submission" date="2017-11" db="EMBL/GenBank/DDBJ databases">
        <authorList>
            <person name="Duchaud E."/>
        </authorList>
    </citation>
    <scope>NUCLEOTIDE SEQUENCE [LARGE SCALE GENOMIC DNA]</scope>
    <source>
        <strain evidence="3">Tenacibaculum sp. TNO020</strain>
    </source>
</reference>
<protein>
    <recommendedName>
        <fullName evidence="4">Chromosome partitioning protein ParA</fullName>
    </recommendedName>
</protein>
<dbReference type="OrthoDB" id="1115172at2"/>
<organism evidence="2 3">
    <name type="scientific">Tenacibaculum piscium</name>
    <dbReference type="NCBI Taxonomy" id="1458515"/>
    <lineage>
        <taxon>Bacteria</taxon>
        <taxon>Pseudomonadati</taxon>
        <taxon>Bacteroidota</taxon>
        <taxon>Flavobacteriia</taxon>
        <taxon>Flavobacteriales</taxon>
        <taxon>Flavobacteriaceae</taxon>
        <taxon>Tenacibaculum</taxon>
    </lineage>
</organism>
<feature type="coiled-coil region" evidence="1">
    <location>
        <begin position="64"/>
        <end position="158"/>
    </location>
</feature>
<evidence type="ECO:0000256" key="1">
    <source>
        <dbReference type="SAM" id="Coils"/>
    </source>
</evidence>